<dbReference type="EMBL" id="MU089781">
    <property type="protein sequence ID" value="KAF7849432.1"/>
    <property type="molecule type" value="Genomic_DNA"/>
</dbReference>
<protein>
    <submittedName>
        <fullName evidence="2">Uncharacterized protein</fullName>
    </submittedName>
</protein>
<name>A0A8T0CRQ4_CORYI</name>
<accession>A0A8T0CRQ4</accession>
<gene>
    <name evidence="2" type="ORF">BT93_L0801</name>
</gene>
<proteinExistence type="predicted"/>
<evidence type="ECO:0000256" key="1">
    <source>
        <dbReference type="SAM" id="MobiDB-lite"/>
    </source>
</evidence>
<dbReference type="AlphaFoldDB" id="A0A8T0CRQ4"/>
<sequence length="151" mass="16364">MHPFTHAPVSSSICHTSTLSRIEWSKSPRAPWRSTRQASRNSGHGSHKIRAGSGSQVTRSWLLNVTGGSAPPPLLGSRSSRTRGPSTLLAACVAVKCGSSMTSRHSLQTGISLRRDIVVRRERTLRRRSRGSELVLGGEREGGEEDIGEKL</sequence>
<evidence type="ECO:0000313" key="2">
    <source>
        <dbReference type="EMBL" id="KAF7849432.1"/>
    </source>
</evidence>
<feature type="region of interest" description="Disordered" evidence="1">
    <location>
        <begin position="25"/>
        <end position="54"/>
    </location>
</feature>
<evidence type="ECO:0000313" key="3">
    <source>
        <dbReference type="Proteomes" id="UP000806378"/>
    </source>
</evidence>
<feature type="compositionally biased region" description="Polar residues" evidence="1">
    <location>
        <begin position="34"/>
        <end position="44"/>
    </location>
</feature>
<comment type="caution">
    <text evidence="2">The sequence shown here is derived from an EMBL/GenBank/DDBJ whole genome shotgun (WGS) entry which is preliminary data.</text>
</comment>
<dbReference type="Gramene" id="rna-gnl|WGS:JABURB|Cocit.L0801.1">
    <property type="protein sequence ID" value="cds-KAF7849432.1"/>
    <property type="gene ID" value="gene-BT93_L0801"/>
</dbReference>
<reference evidence="2" key="1">
    <citation type="submission" date="2020-05" db="EMBL/GenBank/DDBJ databases">
        <title>WGS assembly of Corymbia citriodora subspecies variegata.</title>
        <authorList>
            <person name="Barry K."/>
            <person name="Hundley H."/>
            <person name="Shu S."/>
            <person name="Jenkins J."/>
            <person name="Grimwood J."/>
            <person name="Baten A."/>
        </authorList>
    </citation>
    <scope>NUCLEOTIDE SEQUENCE</scope>
    <source>
        <strain evidence="2">CV2-018</strain>
    </source>
</reference>
<dbReference type="Proteomes" id="UP000806378">
    <property type="component" value="Unassembled WGS sequence"/>
</dbReference>
<organism evidence="2 3">
    <name type="scientific">Corymbia citriodora subsp. variegata</name>
    <dbReference type="NCBI Taxonomy" id="360336"/>
    <lineage>
        <taxon>Eukaryota</taxon>
        <taxon>Viridiplantae</taxon>
        <taxon>Streptophyta</taxon>
        <taxon>Embryophyta</taxon>
        <taxon>Tracheophyta</taxon>
        <taxon>Spermatophyta</taxon>
        <taxon>Magnoliopsida</taxon>
        <taxon>eudicotyledons</taxon>
        <taxon>Gunneridae</taxon>
        <taxon>Pentapetalae</taxon>
        <taxon>rosids</taxon>
        <taxon>malvids</taxon>
        <taxon>Myrtales</taxon>
        <taxon>Myrtaceae</taxon>
        <taxon>Myrtoideae</taxon>
        <taxon>Eucalypteae</taxon>
        <taxon>Corymbia</taxon>
    </lineage>
</organism>
<keyword evidence="3" id="KW-1185">Reference proteome</keyword>